<name>A0A6A7BGI7_9PLEO</name>
<sequence>FMNAEDALRQPLPRLFTGKPIAETVGRAPPIKRRFHGNLGHWDHFEKLASEFFVKAETTSALKRCNRVPISVAPNIKELNSNTHMVREKVQVGAEITLSGRFFANALATVIDIVETLASDDHGDGCADPEFLPRRFSFGDSWIIDQKHRVQGHEPDVILKLPSASGHRVRLVGELKFCVTVNLSDMVNEVKGPEEQTSTFRDILGQIVDYMCARRLKYGFLSNYEQTVFLKVDQGSDDNPCLYFSDVI</sequence>
<dbReference type="OrthoDB" id="3796275at2759"/>
<dbReference type="AlphaFoldDB" id="A0A6A7BGI7"/>
<keyword evidence="2" id="KW-1185">Reference proteome</keyword>
<dbReference type="Proteomes" id="UP000799423">
    <property type="component" value="Unassembled WGS sequence"/>
</dbReference>
<feature type="non-terminal residue" evidence="1">
    <location>
        <position position="248"/>
    </location>
</feature>
<feature type="non-terminal residue" evidence="1">
    <location>
        <position position="1"/>
    </location>
</feature>
<evidence type="ECO:0000313" key="1">
    <source>
        <dbReference type="EMBL" id="KAF2853489.1"/>
    </source>
</evidence>
<gene>
    <name evidence="1" type="ORF">T440DRAFT_376213</name>
</gene>
<dbReference type="EMBL" id="MU006295">
    <property type="protein sequence ID" value="KAF2853489.1"/>
    <property type="molecule type" value="Genomic_DNA"/>
</dbReference>
<protein>
    <recommendedName>
        <fullName evidence="3">Fungal-type protein kinase domain-containing protein</fullName>
    </recommendedName>
</protein>
<evidence type="ECO:0000313" key="2">
    <source>
        <dbReference type="Proteomes" id="UP000799423"/>
    </source>
</evidence>
<proteinExistence type="predicted"/>
<reference evidence="1" key="1">
    <citation type="submission" date="2020-01" db="EMBL/GenBank/DDBJ databases">
        <authorList>
            <consortium name="DOE Joint Genome Institute"/>
            <person name="Haridas S."/>
            <person name="Albert R."/>
            <person name="Binder M."/>
            <person name="Bloem J."/>
            <person name="Labutti K."/>
            <person name="Salamov A."/>
            <person name="Andreopoulos B."/>
            <person name="Baker S.E."/>
            <person name="Barry K."/>
            <person name="Bills G."/>
            <person name="Bluhm B.H."/>
            <person name="Cannon C."/>
            <person name="Castanera R."/>
            <person name="Culley D.E."/>
            <person name="Daum C."/>
            <person name="Ezra D."/>
            <person name="Gonzalez J.B."/>
            <person name="Henrissat B."/>
            <person name="Kuo A."/>
            <person name="Liang C."/>
            <person name="Lipzen A."/>
            <person name="Lutzoni F."/>
            <person name="Magnuson J."/>
            <person name="Mondo S."/>
            <person name="Nolan M."/>
            <person name="Ohm R."/>
            <person name="Pangilinan J."/>
            <person name="Park H.-J."/>
            <person name="Ramirez L."/>
            <person name="Alfaro M."/>
            <person name="Sun H."/>
            <person name="Tritt A."/>
            <person name="Yoshinaga Y."/>
            <person name="Zwiers L.-H."/>
            <person name="Turgeon B.G."/>
            <person name="Goodwin S.B."/>
            <person name="Spatafora J.W."/>
            <person name="Crous P.W."/>
            <person name="Grigoriev I.V."/>
        </authorList>
    </citation>
    <scope>NUCLEOTIDE SEQUENCE</scope>
    <source>
        <strain evidence="1">IPT5</strain>
    </source>
</reference>
<organism evidence="1 2">
    <name type="scientific">Plenodomus tracheiphilus IPT5</name>
    <dbReference type="NCBI Taxonomy" id="1408161"/>
    <lineage>
        <taxon>Eukaryota</taxon>
        <taxon>Fungi</taxon>
        <taxon>Dikarya</taxon>
        <taxon>Ascomycota</taxon>
        <taxon>Pezizomycotina</taxon>
        <taxon>Dothideomycetes</taxon>
        <taxon>Pleosporomycetidae</taxon>
        <taxon>Pleosporales</taxon>
        <taxon>Pleosporineae</taxon>
        <taxon>Leptosphaeriaceae</taxon>
        <taxon>Plenodomus</taxon>
    </lineage>
</organism>
<evidence type="ECO:0008006" key="3">
    <source>
        <dbReference type="Google" id="ProtNLM"/>
    </source>
</evidence>
<accession>A0A6A7BGI7</accession>